<dbReference type="EMBL" id="SDOV01000004">
    <property type="protein sequence ID" value="KAH7641376.1"/>
    <property type="molecule type" value="Genomic_DNA"/>
</dbReference>
<feature type="transmembrane region" description="Helical" evidence="1">
    <location>
        <begin position="680"/>
        <end position="701"/>
    </location>
</feature>
<feature type="transmembrane region" description="Helical" evidence="1">
    <location>
        <begin position="772"/>
        <end position="794"/>
    </location>
</feature>
<keyword evidence="1" id="KW-1133">Transmembrane helix</keyword>
<evidence type="ECO:0000256" key="1">
    <source>
        <dbReference type="SAM" id="Phobius"/>
    </source>
</evidence>
<feature type="transmembrane region" description="Helical" evidence="1">
    <location>
        <begin position="212"/>
        <end position="233"/>
    </location>
</feature>
<feature type="transmembrane region" description="Helical" evidence="1">
    <location>
        <begin position="641"/>
        <end position="660"/>
    </location>
</feature>
<feature type="transmembrane region" description="Helical" evidence="1">
    <location>
        <begin position="18"/>
        <end position="36"/>
    </location>
</feature>
<feature type="transmembrane region" description="Helical" evidence="1">
    <location>
        <begin position="412"/>
        <end position="430"/>
    </location>
</feature>
<dbReference type="AlphaFoldDB" id="A0A9D4SH27"/>
<feature type="transmembrane region" description="Helical" evidence="1">
    <location>
        <begin position="897"/>
        <end position="924"/>
    </location>
</feature>
<evidence type="ECO:0008006" key="3">
    <source>
        <dbReference type="Google" id="ProtNLM"/>
    </source>
</evidence>
<reference evidence="2" key="2">
    <citation type="journal article" date="2021" name="World Allergy Organ. J.">
        <title>Chromosome-level assembly of Dermatophagoides farinae genome and transcriptome reveals two novel allergens Der f 37 and Der f 39.</title>
        <authorList>
            <person name="Chen J."/>
            <person name="Cai Z."/>
            <person name="Fan D."/>
            <person name="Hu J."/>
            <person name="Hou Y."/>
            <person name="He Y."/>
            <person name="Zhang Z."/>
            <person name="Zhao Z."/>
            <person name="Gao P."/>
            <person name="Hu W."/>
            <person name="Sun J."/>
            <person name="Li J."/>
            <person name="Ji K."/>
        </authorList>
    </citation>
    <scope>NUCLEOTIDE SEQUENCE</scope>
    <source>
        <strain evidence="2">JKM2019</strain>
    </source>
</reference>
<accession>A0A9D4SH27</accession>
<gene>
    <name evidence="2" type="ORF">HUG17_4420</name>
</gene>
<feature type="transmembrane region" description="Helical" evidence="1">
    <location>
        <begin position="978"/>
        <end position="999"/>
    </location>
</feature>
<keyword evidence="1" id="KW-0472">Membrane</keyword>
<dbReference type="Proteomes" id="UP000828236">
    <property type="component" value="Unassembled WGS sequence"/>
</dbReference>
<name>A0A9D4SH27_DERFA</name>
<feature type="transmembrane region" description="Helical" evidence="1">
    <location>
        <begin position="469"/>
        <end position="490"/>
    </location>
</feature>
<feature type="transmembrane region" description="Helical" evidence="1">
    <location>
        <begin position="739"/>
        <end position="757"/>
    </location>
</feature>
<feature type="transmembrane region" description="Helical" evidence="1">
    <location>
        <begin position="341"/>
        <end position="358"/>
    </location>
</feature>
<evidence type="ECO:0000313" key="2">
    <source>
        <dbReference type="EMBL" id="KAH7641376.1"/>
    </source>
</evidence>
<feature type="transmembrane region" description="Helical" evidence="1">
    <location>
        <begin position="126"/>
        <end position="153"/>
    </location>
</feature>
<feature type="transmembrane region" description="Helical" evidence="1">
    <location>
        <begin position="100"/>
        <end position="120"/>
    </location>
</feature>
<feature type="transmembrane region" description="Helical" evidence="1">
    <location>
        <begin position="871"/>
        <end position="891"/>
    </location>
</feature>
<organism evidence="2">
    <name type="scientific">Dermatophagoides farinae</name>
    <name type="common">American house dust mite</name>
    <dbReference type="NCBI Taxonomy" id="6954"/>
    <lineage>
        <taxon>Eukaryota</taxon>
        <taxon>Metazoa</taxon>
        <taxon>Ecdysozoa</taxon>
        <taxon>Arthropoda</taxon>
        <taxon>Chelicerata</taxon>
        <taxon>Arachnida</taxon>
        <taxon>Acari</taxon>
        <taxon>Acariformes</taxon>
        <taxon>Sarcoptiformes</taxon>
        <taxon>Astigmata</taxon>
        <taxon>Psoroptidia</taxon>
        <taxon>Analgoidea</taxon>
        <taxon>Pyroglyphidae</taxon>
        <taxon>Dermatophagoidinae</taxon>
        <taxon>Dermatophagoides</taxon>
    </lineage>
</organism>
<feature type="transmembrane region" description="Helical" evidence="1">
    <location>
        <begin position="253"/>
        <end position="274"/>
    </location>
</feature>
<protein>
    <recommendedName>
        <fullName evidence="3">Gustatory receptor</fullName>
    </recommendedName>
</protein>
<feature type="transmembrane region" description="Helical" evidence="1">
    <location>
        <begin position="549"/>
        <end position="570"/>
    </location>
</feature>
<reference evidence="2" key="1">
    <citation type="submission" date="2020-06" db="EMBL/GenBank/DDBJ databases">
        <authorList>
            <person name="Ji K."/>
            <person name="Li J."/>
        </authorList>
    </citation>
    <scope>NUCLEOTIDE SEQUENCE</scope>
    <source>
        <strain evidence="2">JKM2019</strain>
        <tissue evidence="2">Whole body</tissue>
    </source>
</reference>
<comment type="caution">
    <text evidence="2">The sequence shown here is derived from an EMBL/GenBank/DDBJ whole genome shotgun (WGS) entry which is preliminary data.</text>
</comment>
<keyword evidence="1" id="KW-0812">Transmembrane</keyword>
<sequence length="1003" mass="120416">MTNRPKRHERMRSLTVDIYLGLYHISSIIFMAQYYLNLRQKSHGRRLQLFYGRLSHYERKQRIHQNFRQLFLRQMIGHYYQSFAMLQREIHDDNQQLKRYISVIFTFITLIITYFAYLILMTEQNFIFLLLFILIVQSLYSTLSVLIIGCNMIKKNNEKILRLQRKCLTLSAACERKLFQNYQLVKFETITSIHLNRPSGFQLENGMIITSYTFVTFLVNIIMIMAFTYIGQFEWVKNYQFYQTMIRLFPSEGLHYLMAAFIIWTLNALSNGFYASSRYFQDFYFLLPIQHRRYRELNTKDSNKYTLIRDRVFSMIRIESLTICIMFLLGKITMTILQSSWQISILWTLIWLFIMQIWTLNANAGLYHISSIIFMAQYYLTLRQKSHGRTLQRFYGRLLHYERKQSKQMRQLLLLQLIGHYYQSFAMLQREIHNYNQQLKRYLSVIFTLITVTITYLVYLILMTKQNFIFLLLFIVVTHSHYVALSILIIGCNMIKQNNVKTLRLQRKCLTLSAACERKLFHNYHLFKFETITSINLNRPSGFQLGNGVIITSYTFVTFLVNISTFFFLISQNFAMNAILDLEINLWKKLMKFNYYRKFHNQFFYIFKYDELIQKKIVENNYPIDNKPIGKIMNPPHHHPIFVIPLILIMIMAFTTIEQFEWIENFKFYQTWIGLLPNEGLHYIMALLIIWSLNALLNGFYGSSRYYQHLDFVSAIQHQRYRELNTRDSNKYTLIRNRVFSIIRIQSLTICIIYLLAKITMTILQSLWQISILWTFIWIFILQIYTINTVAGIYHPSSIIFMAQYYINLRQKSHGRTLQRFYERLLLYESKEKINRKFSQLFLRHMIGHYYQSFAMLQHEIRDYNQQLKRYLSVIFTLITVLITYLVYLTLMTKQKFIFQLIFIVAAYGHYVTLSVLILGCNMIKQNNVKILRLQRKCSTLSSTCERKLFHNYQLFKFETITGINLNRPPGFELENGMIITSYTFVTFLVNISTFFILISQDF</sequence>
<proteinExistence type="predicted"/>
<feature type="transmembrane region" description="Helical" evidence="1">
    <location>
        <begin position="442"/>
        <end position="462"/>
    </location>
</feature>